<dbReference type="InterPro" id="IPR036271">
    <property type="entry name" value="Tet_transcr_reg_TetR-rel_C_sf"/>
</dbReference>
<evidence type="ECO:0000256" key="6">
    <source>
        <dbReference type="SAM" id="MobiDB-lite"/>
    </source>
</evidence>
<dbReference type="PRINTS" id="PR00455">
    <property type="entry name" value="HTHTETR"/>
</dbReference>
<dbReference type="PANTHER" id="PTHR47506">
    <property type="entry name" value="TRANSCRIPTIONAL REGULATORY PROTEIN"/>
    <property type="match status" value="1"/>
</dbReference>
<evidence type="ECO:0000313" key="8">
    <source>
        <dbReference type="EMBL" id="BDZ45544.1"/>
    </source>
</evidence>
<organism evidence="8 9">
    <name type="scientific">Naasia aerilata</name>
    <dbReference type="NCBI Taxonomy" id="1162966"/>
    <lineage>
        <taxon>Bacteria</taxon>
        <taxon>Bacillati</taxon>
        <taxon>Actinomycetota</taxon>
        <taxon>Actinomycetes</taxon>
        <taxon>Micrococcales</taxon>
        <taxon>Microbacteriaceae</taxon>
        <taxon>Naasia</taxon>
    </lineage>
</organism>
<keyword evidence="3 5" id="KW-0238">DNA-binding</keyword>
<dbReference type="Pfam" id="PF13977">
    <property type="entry name" value="TetR_C_6"/>
    <property type="match status" value="1"/>
</dbReference>
<evidence type="ECO:0000256" key="4">
    <source>
        <dbReference type="ARBA" id="ARBA00023163"/>
    </source>
</evidence>
<dbReference type="Proteomes" id="UP001321498">
    <property type="component" value="Chromosome"/>
</dbReference>
<dbReference type="RefSeq" id="WP_286278835.1">
    <property type="nucleotide sequence ID" value="NZ_AP027731.1"/>
</dbReference>
<evidence type="ECO:0000259" key="7">
    <source>
        <dbReference type="PROSITE" id="PS50977"/>
    </source>
</evidence>
<feature type="domain" description="HTH tetR-type" evidence="7">
    <location>
        <begin position="20"/>
        <end position="80"/>
    </location>
</feature>
<evidence type="ECO:0000256" key="3">
    <source>
        <dbReference type="ARBA" id="ARBA00023125"/>
    </source>
</evidence>
<sequence>MVEDDAPQRRGPRGPYAKSSQTRTAILDAALKVFAESGYRSGSLRTVADRVGMSEAGLLHHFPSKSALLAAVLERRDEQAEERYDLDGSGGVEVLRSLLRIAERNAAAPGVVELFCTLSAESTSPEHPAHEYFVARYRRSTRTVQTAFEAVAASGELRPGVEPAAAARGTVALMDGLQLQWLLDRDAVDMAADLRTFFRTLVTAEL</sequence>
<evidence type="ECO:0000313" key="9">
    <source>
        <dbReference type="Proteomes" id="UP001321498"/>
    </source>
</evidence>
<proteinExistence type="predicted"/>
<dbReference type="Gene3D" id="1.10.357.10">
    <property type="entry name" value="Tetracycline Repressor, domain 2"/>
    <property type="match status" value="1"/>
</dbReference>
<dbReference type="InterPro" id="IPR009057">
    <property type="entry name" value="Homeodomain-like_sf"/>
</dbReference>
<dbReference type="EMBL" id="AP027731">
    <property type="protein sequence ID" value="BDZ45544.1"/>
    <property type="molecule type" value="Genomic_DNA"/>
</dbReference>
<feature type="region of interest" description="Disordered" evidence="6">
    <location>
        <begin position="1"/>
        <end position="21"/>
    </location>
</feature>
<dbReference type="Pfam" id="PF00440">
    <property type="entry name" value="TetR_N"/>
    <property type="match status" value="1"/>
</dbReference>
<dbReference type="SUPFAM" id="SSF48498">
    <property type="entry name" value="Tetracyclin repressor-like, C-terminal domain"/>
    <property type="match status" value="1"/>
</dbReference>
<protein>
    <submittedName>
        <fullName evidence="8">TetR family transcriptional regulator</fullName>
    </submittedName>
</protein>
<dbReference type="SUPFAM" id="SSF46689">
    <property type="entry name" value="Homeodomain-like"/>
    <property type="match status" value="1"/>
</dbReference>
<keyword evidence="1" id="KW-0678">Repressor</keyword>
<keyword evidence="9" id="KW-1185">Reference proteome</keyword>
<reference evidence="9" key="1">
    <citation type="journal article" date="2019" name="Int. J. Syst. Evol. Microbiol.">
        <title>The Global Catalogue of Microorganisms (GCM) 10K type strain sequencing project: providing services to taxonomists for standard genome sequencing and annotation.</title>
        <authorList>
            <consortium name="The Broad Institute Genomics Platform"/>
            <consortium name="The Broad Institute Genome Sequencing Center for Infectious Disease"/>
            <person name="Wu L."/>
            <person name="Ma J."/>
        </authorList>
    </citation>
    <scope>NUCLEOTIDE SEQUENCE [LARGE SCALE GENOMIC DNA]</scope>
    <source>
        <strain evidence="9">NBRC 108725</strain>
    </source>
</reference>
<keyword evidence="2" id="KW-0805">Transcription regulation</keyword>
<keyword evidence="4" id="KW-0804">Transcription</keyword>
<evidence type="ECO:0000256" key="2">
    <source>
        <dbReference type="ARBA" id="ARBA00023015"/>
    </source>
</evidence>
<gene>
    <name evidence="8" type="ORF">GCM10025866_14530</name>
</gene>
<evidence type="ECO:0000256" key="1">
    <source>
        <dbReference type="ARBA" id="ARBA00022491"/>
    </source>
</evidence>
<evidence type="ECO:0000256" key="5">
    <source>
        <dbReference type="PROSITE-ProRule" id="PRU00335"/>
    </source>
</evidence>
<dbReference type="PANTHER" id="PTHR47506:SF6">
    <property type="entry name" value="HTH-TYPE TRANSCRIPTIONAL REPRESSOR NEMR"/>
    <property type="match status" value="1"/>
</dbReference>
<name>A0ABN6XKS7_9MICO</name>
<accession>A0ABN6XKS7</accession>
<dbReference type="PROSITE" id="PS50977">
    <property type="entry name" value="HTH_TETR_2"/>
    <property type="match status" value="1"/>
</dbReference>
<feature type="DNA-binding region" description="H-T-H motif" evidence="5">
    <location>
        <begin position="43"/>
        <end position="62"/>
    </location>
</feature>
<dbReference type="InterPro" id="IPR001647">
    <property type="entry name" value="HTH_TetR"/>
</dbReference>
<dbReference type="InterPro" id="IPR039538">
    <property type="entry name" value="BetI_C"/>
</dbReference>